<dbReference type="AlphaFoldDB" id="A0A1G8RRC5"/>
<sequence>MQELKEIYTKKGKLLETDPSPENFKDFEGIRDFMDDLKRAHLTERSDQAEFKAKTNVLSRAFEIGD</sequence>
<dbReference type="Proteomes" id="UP000183255">
    <property type="component" value="Unassembled WGS sequence"/>
</dbReference>
<dbReference type="EMBL" id="FNDZ01000009">
    <property type="protein sequence ID" value="SDJ19508.1"/>
    <property type="molecule type" value="Genomic_DNA"/>
</dbReference>
<accession>A0A1G8RRC5</accession>
<protein>
    <submittedName>
        <fullName evidence="1">Uncharacterized protein</fullName>
    </submittedName>
</protein>
<evidence type="ECO:0000313" key="1">
    <source>
        <dbReference type="EMBL" id="SDJ19508.1"/>
    </source>
</evidence>
<gene>
    <name evidence="1" type="ORF">SAMN05421804_10958</name>
</gene>
<name>A0A1G8RRC5_9CLOT</name>
<dbReference type="RefSeq" id="WP_031577365.1">
    <property type="nucleotide sequence ID" value="NZ_DAMANS010000001.1"/>
</dbReference>
<organism evidence="1 2">
    <name type="scientific">Proteiniclasticum ruminis</name>
    <dbReference type="NCBI Taxonomy" id="398199"/>
    <lineage>
        <taxon>Bacteria</taxon>
        <taxon>Bacillati</taxon>
        <taxon>Bacillota</taxon>
        <taxon>Clostridia</taxon>
        <taxon>Eubacteriales</taxon>
        <taxon>Clostridiaceae</taxon>
        <taxon>Proteiniclasticum</taxon>
    </lineage>
</organism>
<reference evidence="1 2" key="1">
    <citation type="submission" date="2016-10" db="EMBL/GenBank/DDBJ databases">
        <authorList>
            <person name="de Groot N.N."/>
        </authorList>
    </citation>
    <scope>NUCLEOTIDE SEQUENCE [LARGE SCALE GENOMIC DNA]</scope>
    <source>
        <strain evidence="1 2">CGMCC 1.5058</strain>
    </source>
</reference>
<proteinExistence type="predicted"/>
<evidence type="ECO:0000313" key="2">
    <source>
        <dbReference type="Proteomes" id="UP000183255"/>
    </source>
</evidence>